<keyword evidence="7" id="KW-0963">Cytoplasm</keyword>
<evidence type="ECO:0000313" key="11">
    <source>
        <dbReference type="EMBL" id="KAK8994442.1"/>
    </source>
</evidence>
<dbReference type="PROSITE" id="PS00478">
    <property type="entry name" value="LIM_DOMAIN_1"/>
    <property type="match status" value="1"/>
</dbReference>
<keyword evidence="6" id="KW-0009">Actin-binding</keyword>
<proteinExistence type="predicted"/>
<keyword evidence="12" id="KW-1185">Reference proteome</keyword>
<sequence length="227" mass="25759">MSFIGTQQKCKACKKTVYPVELLSADGIPYHKSCFKCSHCKGTLKLGNYSSMEGVVYCRPHFEQLFKESGNFNKNFQSPAKSAEKLTPELVKSLFRLTMNEFIIESDIVTISEPQSSLTAADLPVEQFRRSRLNQIHSNIPNLDSNNTILHSYRILHLHYNIRRFISPPSTFTPSDGPSSPFKLAYQGPPPEYKPRSQLPLQMTLDPHSNLHQDPPPTVQHLEQNSN</sequence>
<evidence type="ECO:0000256" key="7">
    <source>
        <dbReference type="ARBA" id="ARBA00023212"/>
    </source>
</evidence>
<evidence type="ECO:0000259" key="10">
    <source>
        <dbReference type="PROSITE" id="PS50023"/>
    </source>
</evidence>
<comment type="subunit">
    <text evidence="2">Interacts with F-actin.</text>
</comment>
<dbReference type="SMART" id="SM00132">
    <property type="entry name" value="LIM"/>
    <property type="match status" value="1"/>
</dbReference>
<evidence type="ECO:0000256" key="9">
    <source>
        <dbReference type="SAM" id="MobiDB-lite"/>
    </source>
</evidence>
<evidence type="ECO:0000256" key="3">
    <source>
        <dbReference type="ARBA" id="ARBA00022723"/>
    </source>
</evidence>
<keyword evidence="7" id="KW-0206">Cytoskeleton</keyword>
<protein>
    <recommendedName>
        <fullName evidence="10">LIM zinc-binding domain-containing protein</fullName>
    </recommendedName>
</protein>
<evidence type="ECO:0000256" key="1">
    <source>
        <dbReference type="ARBA" id="ARBA00004245"/>
    </source>
</evidence>
<gene>
    <name evidence="11" type="ORF">V6N11_045533</name>
</gene>
<reference evidence="11 12" key="1">
    <citation type="journal article" date="2024" name="G3 (Bethesda)">
        <title>Genome assembly of Hibiscus sabdariffa L. provides insights into metabolisms of medicinal natural products.</title>
        <authorList>
            <person name="Kim T."/>
        </authorList>
    </citation>
    <scope>NUCLEOTIDE SEQUENCE [LARGE SCALE GENOMIC DNA]</scope>
    <source>
        <strain evidence="11">TK-2024</strain>
        <tissue evidence="11">Old leaves</tissue>
    </source>
</reference>
<accession>A0ABR2Q1U4</accession>
<dbReference type="CDD" id="cd09440">
    <property type="entry name" value="LIM1_SF3"/>
    <property type="match status" value="1"/>
</dbReference>
<dbReference type="PROSITE" id="PS50023">
    <property type="entry name" value="LIM_DOMAIN_2"/>
    <property type="match status" value="1"/>
</dbReference>
<evidence type="ECO:0000256" key="6">
    <source>
        <dbReference type="ARBA" id="ARBA00023203"/>
    </source>
</evidence>
<dbReference type="SUPFAM" id="SSF57716">
    <property type="entry name" value="Glucocorticoid receptor-like (DNA-binding domain)"/>
    <property type="match status" value="2"/>
</dbReference>
<feature type="domain" description="LIM zinc-binding" evidence="10">
    <location>
        <begin position="8"/>
        <end position="68"/>
    </location>
</feature>
<organism evidence="11 12">
    <name type="scientific">Hibiscus sabdariffa</name>
    <name type="common">roselle</name>
    <dbReference type="NCBI Taxonomy" id="183260"/>
    <lineage>
        <taxon>Eukaryota</taxon>
        <taxon>Viridiplantae</taxon>
        <taxon>Streptophyta</taxon>
        <taxon>Embryophyta</taxon>
        <taxon>Tracheophyta</taxon>
        <taxon>Spermatophyta</taxon>
        <taxon>Magnoliopsida</taxon>
        <taxon>eudicotyledons</taxon>
        <taxon>Gunneridae</taxon>
        <taxon>Pentapetalae</taxon>
        <taxon>rosids</taxon>
        <taxon>malvids</taxon>
        <taxon>Malvales</taxon>
        <taxon>Malvaceae</taxon>
        <taxon>Malvoideae</taxon>
        <taxon>Hibiscus</taxon>
    </lineage>
</organism>
<keyword evidence="3 8" id="KW-0479">Metal-binding</keyword>
<evidence type="ECO:0000313" key="12">
    <source>
        <dbReference type="Proteomes" id="UP001396334"/>
    </source>
</evidence>
<feature type="region of interest" description="Disordered" evidence="9">
    <location>
        <begin position="171"/>
        <end position="227"/>
    </location>
</feature>
<dbReference type="InterPro" id="IPR001781">
    <property type="entry name" value="Znf_LIM"/>
</dbReference>
<dbReference type="Gene3D" id="2.10.110.10">
    <property type="entry name" value="Cysteine Rich Protein"/>
    <property type="match status" value="1"/>
</dbReference>
<dbReference type="PANTHER" id="PTHR24206">
    <property type="entry name" value="OS06G0237300 PROTEIN"/>
    <property type="match status" value="1"/>
</dbReference>
<dbReference type="Pfam" id="PF00412">
    <property type="entry name" value="LIM"/>
    <property type="match status" value="1"/>
</dbReference>
<evidence type="ECO:0000256" key="5">
    <source>
        <dbReference type="ARBA" id="ARBA00023038"/>
    </source>
</evidence>
<comment type="caution">
    <text evidence="11">The sequence shown here is derived from an EMBL/GenBank/DDBJ whole genome shotgun (WGS) entry which is preliminary data.</text>
</comment>
<keyword evidence="4 8" id="KW-0862">Zinc</keyword>
<evidence type="ECO:0000256" key="4">
    <source>
        <dbReference type="ARBA" id="ARBA00022833"/>
    </source>
</evidence>
<dbReference type="Proteomes" id="UP001396334">
    <property type="component" value="Unassembled WGS sequence"/>
</dbReference>
<evidence type="ECO:0000256" key="8">
    <source>
        <dbReference type="PROSITE-ProRule" id="PRU00125"/>
    </source>
</evidence>
<comment type="subcellular location">
    <subcellularLocation>
        <location evidence="1">Cytoplasm</location>
        <location evidence="1">Cytoskeleton</location>
    </subcellularLocation>
</comment>
<name>A0ABR2Q1U4_9ROSI</name>
<keyword evidence="5 8" id="KW-0440">LIM domain</keyword>
<dbReference type="EMBL" id="JBBPBN010000047">
    <property type="protein sequence ID" value="KAK8994442.1"/>
    <property type="molecule type" value="Genomic_DNA"/>
</dbReference>
<evidence type="ECO:0000256" key="2">
    <source>
        <dbReference type="ARBA" id="ARBA00011385"/>
    </source>
</evidence>